<comment type="catalytic activity">
    <reaction evidence="1 10">
        <text>D-ribulose 5-phosphate = (2S)-2-hydroxy-3-oxobutyl phosphate + formate + H(+)</text>
        <dbReference type="Rhea" id="RHEA:18457"/>
        <dbReference type="ChEBI" id="CHEBI:15378"/>
        <dbReference type="ChEBI" id="CHEBI:15740"/>
        <dbReference type="ChEBI" id="CHEBI:58121"/>
        <dbReference type="ChEBI" id="CHEBI:58830"/>
        <dbReference type="EC" id="4.1.99.12"/>
    </reaction>
</comment>
<keyword evidence="10" id="KW-0464">Manganese</keyword>
<comment type="similarity">
    <text evidence="5">In the C-terminal section; belongs to the GTP cyclohydrolase II family.</text>
</comment>
<keyword evidence="10" id="KW-0460">Magnesium</keyword>
<dbReference type="InterPro" id="IPR036144">
    <property type="entry name" value="RibA-like_sf"/>
</dbReference>
<dbReference type="GO" id="GO:0008686">
    <property type="term" value="F:3,4-dihydroxy-2-butanone-4-phosphate synthase activity"/>
    <property type="evidence" value="ECO:0007669"/>
    <property type="project" value="UniProtKB-EC"/>
</dbReference>
<evidence type="ECO:0000313" key="12">
    <source>
        <dbReference type="EMBL" id="MFD2790103.1"/>
    </source>
</evidence>
<dbReference type="NCBIfam" id="TIGR00506">
    <property type="entry name" value="ribB"/>
    <property type="match status" value="1"/>
</dbReference>
<feature type="binding site" evidence="10">
    <location>
        <position position="40"/>
    </location>
    <ligand>
        <name>D-ribulose 5-phosphate</name>
        <dbReference type="ChEBI" id="CHEBI:58121"/>
    </ligand>
</feature>
<dbReference type="InterPro" id="IPR032677">
    <property type="entry name" value="GTP_cyclohydro_II"/>
</dbReference>
<dbReference type="EMBL" id="JBHUOK010000030">
    <property type="protein sequence ID" value="MFD2790103.1"/>
    <property type="molecule type" value="Genomic_DNA"/>
</dbReference>
<proteinExistence type="inferred from homology"/>
<dbReference type="PANTHER" id="PTHR21327:SF18">
    <property type="entry name" value="3,4-DIHYDROXY-2-BUTANONE 4-PHOSPHATE SYNTHASE"/>
    <property type="match status" value="1"/>
</dbReference>
<keyword evidence="13" id="KW-1185">Reference proteome</keyword>
<feature type="binding site" evidence="10">
    <location>
        <begin position="35"/>
        <end position="36"/>
    </location>
    <ligand>
        <name>D-ribulose 5-phosphate</name>
        <dbReference type="ChEBI" id="CHEBI:58121"/>
    </ligand>
</feature>
<evidence type="ECO:0000259" key="11">
    <source>
        <dbReference type="Pfam" id="PF00925"/>
    </source>
</evidence>
<feature type="binding site" evidence="10">
    <location>
        <position position="36"/>
    </location>
    <ligand>
        <name>Mg(2+)</name>
        <dbReference type="ChEBI" id="CHEBI:18420"/>
        <label>1</label>
    </ligand>
</feature>
<evidence type="ECO:0000256" key="5">
    <source>
        <dbReference type="ARBA" id="ARBA00008976"/>
    </source>
</evidence>
<dbReference type="RefSeq" id="WP_251805874.1">
    <property type="nucleotide sequence ID" value="NZ_CP166679.1"/>
</dbReference>
<dbReference type="SUPFAM" id="SSF55821">
    <property type="entry name" value="YrdC/RibB"/>
    <property type="match status" value="1"/>
</dbReference>
<keyword evidence="8 10" id="KW-0686">Riboflavin biosynthesis</keyword>
<comment type="similarity">
    <text evidence="10">Belongs to the DHBP synthase family.</text>
</comment>
<evidence type="ECO:0000256" key="4">
    <source>
        <dbReference type="ARBA" id="ARBA00005520"/>
    </source>
</evidence>
<accession>A0ABW5VIU9</accession>
<feature type="binding site" evidence="10">
    <location>
        <position position="152"/>
    </location>
    <ligand>
        <name>Mg(2+)</name>
        <dbReference type="ChEBI" id="CHEBI:18420"/>
        <label>2</label>
    </ligand>
</feature>
<keyword evidence="10 12" id="KW-0456">Lyase</keyword>
<dbReference type="Gene3D" id="3.40.50.10990">
    <property type="entry name" value="GTP cyclohydrolase II"/>
    <property type="match status" value="1"/>
</dbReference>
<protein>
    <recommendedName>
        <fullName evidence="7 10">3,4-dihydroxy-2-butanone 4-phosphate synthase</fullName>
        <shortName evidence="10">DHBP synthase</shortName>
        <ecNumber evidence="6 10">4.1.99.12</ecNumber>
    </recommendedName>
</protein>
<feature type="binding site" evidence="10">
    <location>
        <position position="36"/>
    </location>
    <ligand>
        <name>Mg(2+)</name>
        <dbReference type="ChEBI" id="CHEBI:18420"/>
        <label>2</label>
    </ligand>
</feature>
<dbReference type="SUPFAM" id="SSF142695">
    <property type="entry name" value="RibA-like"/>
    <property type="match status" value="1"/>
</dbReference>
<comment type="function">
    <text evidence="2 10">Catalyzes the conversion of D-ribulose 5-phosphate to formate and 3,4-dihydroxy-2-butanone 4-phosphate.</text>
</comment>
<evidence type="ECO:0000256" key="9">
    <source>
        <dbReference type="ARBA" id="ARBA00022723"/>
    </source>
</evidence>
<dbReference type="PANTHER" id="PTHR21327">
    <property type="entry name" value="GTP CYCLOHYDROLASE II-RELATED"/>
    <property type="match status" value="1"/>
</dbReference>
<dbReference type="Proteomes" id="UP001597532">
    <property type="component" value="Unassembled WGS sequence"/>
</dbReference>
<feature type="site" description="Essential for catalytic activity" evidence="10">
    <location>
        <position position="173"/>
    </location>
</feature>
<feature type="binding site" evidence="10">
    <location>
        <begin position="149"/>
        <end position="153"/>
    </location>
    <ligand>
        <name>D-ribulose 5-phosphate</name>
        <dbReference type="ChEBI" id="CHEBI:58121"/>
    </ligand>
</feature>
<dbReference type="Gene3D" id="3.90.870.10">
    <property type="entry name" value="DHBP synthase"/>
    <property type="match status" value="1"/>
</dbReference>
<reference evidence="13" key="1">
    <citation type="journal article" date="2019" name="Int. J. Syst. Evol. Microbiol.">
        <title>The Global Catalogue of Microorganisms (GCM) 10K type strain sequencing project: providing services to taxonomists for standard genome sequencing and annotation.</title>
        <authorList>
            <consortium name="The Broad Institute Genomics Platform"/>
            <consortium name="The Broad Institute Genome Sequencing Center for Infectious Disease"/>
            <person name="Wu L."/>
            <person name="Ma J."/>
        </authorList>
    </citation>
    <scope>NUCLEOTIDE SEQUENCE [LARGE SCALE GENOMIC DNA]</scope>
    <source>
        <strain evidence="13">KCTC 52924</strain>
    </source>
</reference>
<name>A0ABW5VIU9_9FLAO</name>
<dbReference type="Pfam" id="PF00926">
    <property type="entry name" value="DHBP_synthase"/>
    <property type="match status" value="1"/>
</dbReference>
<evidence type="ECO:0000256" key="10">
    <source>
        <dbReference type="HAMAP-Rule" id="MF_00180"/>
    </source>
</evidence>
<comment type="subunit">
    <text evidence="10">Homodimer.</text>
</comment>
<comment type="pathway">
    <text evidence="3 10">Cofactor biosynthesis; riboflavin biosynthesis; 2-hydroxy-3-oxobutyl phosphate from D-ribulose 5-phosphate: step 1/1.</text>
</comment>
<evidence type="ECO:0000256" key="7">
    <source>
        <dbReference type="ARBA" id="ARBA00018836"/>
    </source>
</evidence>
<evidence type="ECO:0000313" key="13">
    <source>
        <dbReference type="Proteomes" id="UP001597532"/>
    </source>
</evidence>
<evidence type="ECO:0000256" key="8">
    <source>
        <dbReference type="ARBA" id="ARBA00022619"/>
    </source>
</evidence>
<dbReference type="PIRSF" id="PIRSF001259">
    <property type="entry name" value="RibA"/>
    <property type="match status" value="1"/>
</dbReference>
<evidence type="ECO:0000256" key="1">
    <source>
        <dbReference type="ARBA" id="ARBA00000141"/>
    </source>
</evidence>
<dbReference type="InterPro" id="IPR017945">
    <property type="entry name" value="DHBP_synth_RibB-like_a/b_dom"/>
</dbReference>
<dbReference type="Pfam" id="PF00925">
    <property type="entry name" value="GTP_cyclohydro2"/>
    <property type="match status" value="1"/>
</dbReference>
<dbReference type="InterPro" id="IPR000422">
    <property type="entry name" value="DHBP_synthase_RibB"/>
</dbReference>
<dbReference type="EC" id="4.1.99.12" evidence="6 10"/>
<evidence type="ECO:0000256" key="2">
    <source>
        <dbReference type="ARBA" id="ARBA00002284"/>
    </source>
</evidence>
<organism evidence="12 13">
    <name type="scientific">Arenibacter antarcticus</name>
    <dbReference type="NCBI Taxonomy" id="2040469"/>
    <lineage>
        <taxon>Bacteria</taxon>
        <taxon>Pseudomonadati</taxon>
        <taxon>Bacteroidota</taxon>
        <taxon>Flavobacteriia</taxon>
        <taxon>Flavobacteriales</taxon>
        <taxon>Flavobacteriaceae</taxon>
        <taxon>Arenibacter</taxon>
    </lineage>
</organism>
<feature type="domain" description="GTP cyclohydrolase II" evidence="11">
    <location>
        <begin position="219"/>
        <end position="378"/>
    </location>
</feature>
<evidence type="ECO:0000256" key="6">
    <source>
        <dbReference type="ARBA" id="ARBA00012153"/>
    </source>
</evidence>
<comment type="similarity">
    <text evidence="4">In the N-terminal section; belongs to the DHBP synthase family.</text>
</comment>
<keyword evidence="9 10" id="KW-0479">Metal-binding</keyword>
<feature type="site" description="Essential for catalytic activity" evidence="10">
    <location>
        <position position="135"/>
    </location>
</feature>
<evidence type="ECO:0000256" key="3">
    <source>
        <dbReference type="ARBA" id="ARBA00004904"/>
    </source>
</evidence>
<gene>
    <name evidence="10 12" type="primary">ribB</name>
    <name evidence="12" type="ORF">ACFS1K_10045</name>
</gene>
<comment type="caution">
    <text evidence="12">The sequence shown here is derived from an EMBL/GenBank/DDBJ whole genome shotgun (WGS) entry which is preliminary data.</text>
</comment>
<sequence length="380" mass="41980">MTTKVEDTIVLNTIEEAIEDIRQGKVIIVVDDENRENEGDFLAAAELATPELINFMATHGRGLICAPLTEGRCKELGLHMMVHNNTDPLETAFTVSVDLRGRGVTTGISAADRASTIKALTDESMKAHDLGRPGHIFPLVAKEGGVLRRTGHTEAAIDFARLAGLKPAGVIVEIMNEDGSMARLPQLIKVAQTFDLKIVSIESLIAYRMEHDSLIRKKEDFNIVTRFGEFRLRAYQQTTNNQVHIALTKGTWKKDEKVLTRINSTLINNDILGTLTNNPDKKLEDMFNAINTEGKGAIVFINQESESLNLLGRLGELKELQKQGIYKAPKVDMDAKDFGVGAQILHDIDISKIRLLTNSTATKRVGIVGYGLQIVDYVTY</sequence>
<comment type="cofactor">
    <cofactor evidence="10">
        <name>Mg(2+)</name>
        <dbReference type="ChEBI" id="CHEBI:18420"/>
    </cofactor>
    <cofactor evidence="10">
        <name>Mn(2+)</name>
        <dbReference type="ChEBI" id="CHEBI:29035"/>
    </cofactor>
    <text evidence="10">Binds 2 divalent metal cations per subunit. Magnesium or manganese.</text>
</comment>
<dbReference type="HAMAP" id="MF_00180">
    <property type="entry name" value="RibB"/>
    <property type="match status" value="1"/>
</dbReference>